<feature type="region of interest" description="Disordered" evidence="1">
    <location>
        <begin position="278"/>
        <end position="308"/>
    </location>
</feature>
<evidence type="ECO:0000259" key="2">
    <source>
        <dbReference type="PROSITE" id="PS50234"/>
    </source>
</evidence>
<evidence type="ECO:0000313" key="3">
    <source>
        <dbReference type="EMBL" id="MBS6534435.1"/>
    </source>
</evidence>
<sequence length="641" mass="75670">MFGINKESLDEGKLKKESKKNLKSFIEKQKQSLSTFTREPGLRYIGLEKLEKFSFKPKEGVLYLPLSVFIEEDLDNSEVLWHIYYELALYPDWKKNAILYLEREKAWKNEIDQMTFYIYKKVNELLEEDNKIEKKYLREYVKKEILDFLFEIDKYTRFLRVLESCPQYRDEEEKGKILNYMKETKDKEELFSDLNHHGFSKSFLFYSLYKDDENYKSKILEKFDSKVLSKSIYEFLNKELIKEINEDQGIVERDPLIKAFIYPSFKKFWLEEIDSMTTRSSDGENDGEKFFEESRDESQGSKLESSREDVEESLKELINQEPKNISSLDEFDESGLKSYGISKDEIDLYTFYVNKTKIQREEMRKFWKKLIGSAKKEINVEKNRQAKGKINVNDLIYSFPDFVEAEQRGNYKNLKIFDKNFLESQNKLLPEKIEISFLIDNSGSMNKEKIEATRKTLAVSLLSIQDFNRYLQIEAGKTNQKIEVLTESWFFGKSHYKVKDFDDTNDLEKSKIISSIVKVDASDGTTDDGACLREIYKNISPEQKRRIKSKKEYKIIFEITDGASTFPGATKEIVKKLVKEDVEIYAIQIGKISNIDTKTFNYIWNDSFKYPHGIILGEEVHKLTEELLKVVKKNLKSIFHS</sequence>
<dbReference type="CDD" id="cd00198">
    <property type="entry name" value="vWFA"/>
    <property type="match status" value="1"/>
</dbReference>
<gene>
    <name evidence="3" type="ORF">KH327_01250</name>
</gene>
<name>A0A943XUJ7_9FIRM</name>
<organism evidence="3 4">
    <name type="scientific">Peptoniphilus harei</name>
    <dbReference type="NCBI Taxonomy" id="54005"/>
    <lineage>
        <taxon>Bacteria</taxon>
        <taxon>Bacillati</taxon>
        <taxon>Bacillota</taxon>
        <taxon>Tissierellia</taxon>
        <taxon>Tissierellales</taxon>
        <taxon>Peptoniphilaceae</taxon>
        <taxon>Peptoniphilus</taxon>
    </lineage>
</organism>
<reference evidence="3" key="1">
    <citation type="submission" date="2021-02" db="EMBL/GenBank/DDBJ databases">
        <title>Infant gut strain persistence is associated with maternal origin, phylogeny, and functional potential including surface adhesion and iron acquisition.</title>
        <authorList>
            <person name="Lou Y.C."/>
        </authorList>
    </citation>
    <scope>NUCLEOTIDE SEQUENCE</scope>
    <source>
        <strain evidence="3">L3_060_052G1_dasL3_060_052G1_concoct_1</strain>
    </source>
</reference>
<dbReference type="EMBL" id="JAGZZP010000001">
    <property type="protein sequence ID" value="MBS6534435.1"/>
    <property type="molecule type" value="Genomic_DNA"/>
</dbReference>
<dbReference type="Gene3D" id="3.40.50.410">
    <property type="entry name" value="von Willebrand factor, type A domain"/>
    <property type="match status" value="1"/>
</dbReference>
<comment type="caution">
    <text evidence="3">The sequence shown here is derived from an EMBL/GenBank/DDBJ whole genome shotgun (WGS) entry which is preliminary data.</text>
</comment>
<protein>
    <submittedName>
        <fullName evidence="3">VWA domain-containing protein</fullName>
    </submittedName>
</protein>
<dbReference type="PROSITE" id="PS50234">
    <property type="entry name" value="VWFA"/>
    <property type="match status" value="1"/>
</dbReference>
<evidence type="ECO:0000313" key="4">
    <source>
        <dbReference type="Proteomes" id="UP000748991"/>
    </source>
</evidence>
<proteinExistence type="predicted"/>
<evidence type="ECO:0000256" key="1">
    <source>
        <dbReference type="SAM" id="MobiDB-lite"/>
    </source>
</evidence>
<accession>A0A943XUJ7</accession>
<dbReference type="InterPro" id="IPR002035">
    <property type="entry name" value="VWF_A"/>
</dbReference>
<dbReference type="AlphaFoldDB" id="A0A943XUJ7"/>
<feature type="domain" description="VWFA" evidence="2">
    <location>
        <begin position="434"/>
        <end position="631"/>
    </location>
</feature>
<dbReference type="SUPFAM" id="SSF53300">
    <property type="entry name" value="vWA-like"/>
    <property type="match status" value="1"/>
</dbReference>
<dbReference type="Proteomes" id="UP000748991">
    <property type="component" value="Unassembled WGS sequence"/>
</dbReference>
<dbReference type="Pfam" id="PF00092">
    <property type="entry name" value="VWA"/>
    <property type="match status" value="1"/>
</dbReference>
<dbReference type="RefSeq" id="WP_278636811.1">
    <property type="nucleotide sequence ID" value="NZ_JAGZZP010000001.1"/>
</dbReference>
<dbReference type="SMART" id="SM00327">
    <property type="entry name" value="VWA"/>
    <property type="match status" value="1"/>
</dbReference>
<feature type="compositionally biased region" description="Basic and acidic residues" evidence="1">
    <location>
        <begin position="286"/>
        <end position="308"/>
    </location>
</feature>
<dbReference type="InterPro" id="IPR036465">
    <property type="entry name" value="vWFA_dom_sf"/>
</dbReference>